<dbReference type="InterPro" id="IPR023203">
    <property type="entry name" value="TTHA0068_sf"/>
</dbReference>
<gene>
    <name evidence="2" type="ORF">OJF2_18960</name>
</gene>
<proteinExistence type="predicted"/>
<accession>A0A5B9W032</accession>
<dbReference type="OrthoDB" id="9799942at2"/>
<sequence>MSTRDPSDLPPYAYVPGGPWPHPTASPRGHSWKARREEVPPVVGDDWASSWPYLRGVALFNAGYYWEAHEAWEGLWLVHGRRGPVAGTIQALIKLAAAGVKVRERQPAGVRTHASGAARLFEAARDMAGDHILGLDLRRWAAIARDVAVSPPEDAAPAGEAVSRVFSFRIEPGTAPQEGPRTVFDDAG</sequence>
<dbReference type="SUPFAM" id="SSF140663">
    <property type="entry name" value="TTHA0068-like"/>
    <property type="match status" value="1"/>
</dbReference>
<keyword evidence="3" id="KW-1185">Reference proteome</keyword>
<name>A0A5B9W032_9BACT</name>
<reference evidence="2 3" key="1">
    <citation type="submission" date="2019-08" db="EMBL/GenBank/DDBJ databases">
        <title>Deep-cultivation of Planctomycetes and their phenomic and genomic characterization uncovers novel biology.</title>
        <authorList>
            <person name="Wiegand S."/>
            <person name="Jogler M."/>
            <person name="Boedeker C."/>
            <person name="Pinto D."/>
            <person name="Vollmers J."/>
            <person name="Rivas-Marin E."/>
            <person name="Kohn T."/>
            <person name="Peeters S.H."/>
            <person name="Heuer A."/>
            <person name="Rast P."/>
            <person name="Oberbeckmann S."/>
            <person name="Bunk B."/>
            <person name="Jeske O."/>
            <person name="Meyerdierks A."/>
            <person name="Storesund J.E."/>
            <person name="Kallscheuer N."/>
            <person name="Luecker S."/>
            <person name="Lage O.M."/>
            <person name="Pohl T."/>
            <person name="Merkel B.J."/>
            <person name="Hornburger P."/>
            <person name="Mueller R.-W."/>
            <person name="Bruemmer F."/>
            <person name="Labrenz M."/>
            <person name="Spormann A.M."/>
            <person name="Op den Camp H."/>
            <person name="Overmann J."/>
            <person name="Amann R."/>
            <person name="Jetten M.S.M."/>
            <person name="Mascher T."/>
            <person name="Medema M.H."/>
            <person name="Devos D.P."/>
            <person name="Kaster A.-K."/>
            <person name="Ovreas L."/>
            <person name="Rohde M."/>
            <person name="Galperin M.Y."/>
            <person name="Jogler C."/>
        </authorList>
    </citation>
    <scope>NUCLEOTIDE SEQUENCE [LARGE SCALE GENOMIC DNA]</scope>
    <source>
        <strain evidence="2 3">OJF2</strain>
    </source>
</reference>
<organism evidence="2 3">
    <name type="scientific">Aquisphaera giovannonii</name>
    <dbReference type="NCBI Taxonomy" id="406548"/>
    <lineage>
        <taxon>Bacteria</taxon>
        <taxon>Pseudomonadati</taxon>
        <taxon>Planctomycetota</taxon>
        <taxon>Planctomycetia</taxon>
        <taxon>Isosphaerales</taxon>
        <taxon>Isosphaeraceae</taxon>
        <taxon>Aquisphaera</taxon>
    </lineage>
</organism>
<dbReference type="EMBL" id="CP042997">
    <property type="protein sequence ID" value="QEH33395.1"/>
    <property type="molecule type" value="Genomic_DNA"/>
</dbReference>
<dbReference type="Proteomes" id="UP000324233">
    <property type="component" value="Chromosome"/>
</dbReference>
<dbReference type="Pfam" id="PF03745">
    <property type="entry name" value="DUF309"/>
    <property type="match status" value="1"/>
</dbReference>
<dbReference type="KEGG" id="agv:OJF2_18960"/>
<dbReference type="InterPro" id="IPR005500">
    <property type="entry name" value="DUF309"/>
</dbReference>
<evidence type="ECO:0008006" key="4">
    <source>
        <dbReference type="Google" id="ProtNLM"/>
    </source>
</evidence>
<evidence type="ECO:0000256" key="1">
    <source>
        <dbReference type="SAM" id="MobiDB-lite"/>
    </source>
</evidence>
<dbReference type="Gene3D" id="1.10.3450.10">
    <property type="entry name" value="TTHA0068-like"/>
    <property type="match status" value="1"/>
</dbReference>
<dbReference type="RefSeq" id="WP_148593235.1">
    <property type="nucleotide sequence ID" value="NZ_CP042997.1"/>
</dbReference>
<dbReference type="AlphaFoldDB" id="A0A5B9W032"/>
<evidence type="ECO:0000313" key="2">
    <source>
        <dbReference type="EMBL" id="QEH33395.1"/>
    </source>
</evidence>
<feature type="region of interest" description="Disordered" evidence="1">
    <location>
        <begin position="1"/>
        <end position="33"/>
    </location>
</feature>
<protein>
    <recommendedName>
        <fullName evidence="4">DUF309 domain-containing protein</fullName>
    </recommendedName>
</protein>
<evidence type="ECO:0000313" key="3">
    <source>
        <dbReference type="Proteomes" id="UP000324233"/>
    </source>
</evidence>